<evidence type="ECO:0000313" key="1">
    <source>
        <dbReference type="EMBL" id="ASL14553.1"/>
    </source>
</evidence>
<evidence type="ECO:0000313" key="2">
    <source>
        <dbReference type="Proteomes" id="UP000198286"/>
    </source>
</evidence>
<reference evidence="1 2" key="1">
    <citation type="journal article" date="2017" name="Lancet Infect. Dis.">
        <title>Global outbreak of severe Mycobacterium chimaera disease after cardiac surgery: a molecular epidemiological study.</title>
        <authorList>
            <person name="van Ingen J."/>
            <person name="Kohl T."/>
            <person name="Kranzer K."/>
            <person name="Hasse B."/>
            <person name="Keller P."/>
            <person name="Szafranska A."/>
            <person name="Hillemann D."/>
            <person name="Chand M."/>
            <person name="Schreiber P."/>
            <person name="Sommerstein R."/>
            <person name="Berger C."/>
            <person name="Genoni M."/>
            <person name="Ruegg C."/>
            <person name="Troillet N."/>
            <person name="Widmer A.F."/>
            <person name="Becker S.L."/>
            <person name="Herrmann M."/>
            <person name="Eckmanns T."/>
            <person name="Haller S."/>
            <person name="Hoeller C."/>
            <person name="Debast S.B."/>
            <person name="Wolfhagen M.J."/>
            <person name="Hopman J."/>
            <person name="Kluytmans J."/>
            <person name="Langelaar M."/>
            <person name="Notermans D.W."/>
            <person name="ten Oever J."/>
            <person name="van den Barselaar P."/>
            <person name="Vonk A.B.A."/>
            <person name="Vos M.C."/>
            <person name="Ahmed N."/>
            <person name="Brown T."/>
            <person name="Crook D."/>
            <person name="Lamagni T."/>
            <person name="Phin N."/>
            <person name="Smith E.G."/>
            <person name="Zambon M."/>
            <person name="Serr A."/>
            <person name="Goetting T."/>
            <person name="Ebner W."/>
            <person name="Thuermer A."/>
            <person name="Utpatel C."/>
            <person name="Sproer C."/>
            <person name="Bunk B."/>
            <person name="Nubel U."/>
            <person name="Bloemberg G."/>
            <person name="Bottger E."/>
            <person name="Niemann S."/>
            <person name="Wagner D."/>
            <person name="Sax H."/>
        </authorList>
    </citation>
    <scope>NUCLEOTIDE SEQUENCE [LARGE SCALE GENOMIC DNA]</scope>
    <source>
        <strain evidence="1 2">ZUERICH-2</strain>
    </source>
</reference>
<dbReference type="RefSeq" id="WP_232527300.1">
    <property type="nucleotide sequence ID" value="NZ_CP015267.1"/>
</dbReference>
<dbReference type="EMBL" id="CP015267">
    <property type="protein sequence ID" value="ASL14553.1"/>
    <property type="molecule type" value="Genomic_DNA"/>
</dbReference>
<sequence>MPLEVRLSGHPARHGGASGVSGDTLAFDYFIDETKHADYLLVAAVVVAGNLGSIRKDVDELPLPGQQRLHMKAEKAGRKRAIAAKFVRVGVQAIVYDAGQRFRTQVEAREACLRAAVLDHADGIETMMVIEEDLTLVESDRRIFYQAVRAAGCADTLRYDHRCCADSERVLGVPDAIAWCWGKGNPWHARIRPTVGLLRRV</sequence>
<protein>
    <submittedName>
        <fullName evidence="1">Uncharacterized protein</fullName>
    </submittedName>
</protein>
<gene>
    <name evidence="1" type="ORF">MYCOZU2_02136</name>
</gene>
<proteinExistence type="predicted"/>
<accession>A0A7U5MJ64</accession>
<name>A0A7U5MJ64_MYCIT</name>
<dbReference type="AlphaFoldDB" id="A0A7U5MJ64"/>
<organism evidence="1 2">
    <name type="scientific">Mycobacterium intracellulare subsp. chimaera</name>
    <dbReference type="NCBI Taxonomy" id="222805"/>
    <lineage>
        <taxon>Bacteria</taxon>
        <taxon>Bacillati</taxon>
        <taxon>Actinomycetota</taxon>
        <taxon>Actinomycetes</taxon>
        <taxon>Mycobacteriales</taxon>
        <taxon>Mycobacteriaceae</taxon>
        <taxon>Mycobacterium</taxon>
        <taxon>Mycobacterium avium complex (MAC)</taxon>
    </lineage>
</organism>
<dbReference type="Proteomes" id="UP000198286">
    <property type="component" value="Chromosome"/>
</dbReference>